<dbReference type="AlphaFoldDB" id="R7TLC6"/>
<dbReference type="InterPro" id="IPR036397">
    <property type="entry name" value="RNaseH_sf"/>
</dbReference>
<protein>
    <recommendedName>
        <fullName evidence="4">Transposase Tc1-like domain-containing protein</fullName>
    </recommendedName>
</protein>
<dbReference type="EnsemblMetazoa" id="CapteT26598">
    <property type="protein sequence ID" value="CapteP26598"/>
    <property type="gene ID" value="CapteG26598"/>
</dbReference>
<accession>R7TLC6</accession>
<dbReference type="GO" id="GO:0003676">
    <property type="term" value="F:nucleic acid binding"/>
    <property type="evidence" value="ECO:0007669"/>
    <property type="project" value="InterPro"/>
</dbReference>
<dbReference type="OrthoDB" id="8630911at2759"/>
<name>R7TLC6_CAPTE</name>
<dbReference type="Gene3D" id="3.30.420.10">
    <property type="entry name" value="Ribonuclease H-like superfamily/Ribonuclease H"/>
    <property type="match status" value="1"/>
</dbReference>
<evidence type="ECO:0000313" key="2">
    <source>
        <dbReference type="EnsemblMetazoa" id="CapteP26598"/>
    </source>
</evidence>
<reference evidence="1 3" key="2">
    <citation type="journal article" date="2013" name="Nature">
        <title>Insights into bilaterian evolution from three spiralian genomes.</title>
        <authorList>
            <person name="Simakov O."/>
            <person name="Marletaz F."/>
            <person name="Cho S.J."/>
            <person name="Edsinger-Gonzales E."/>
            <person name="Havlak P."/>
            <person name="Hellsten U."/>
            <person name="Kuo D.H."/>
            <person name="Larsson T."/>
            <person name="Lv J."/>
            <person name="Arendt D."/>
            <person name="Savage R."/>
            <person name="Osoegawa K."/>
            <person name="de Jong P."/>
            <person name="Grimwood J."/>
            <person name="Chapman J.A."/>
            <person name="Shapiro H."/>
            <person name="Aerts A."/>
            <person name="Otillar R.P."/>
            <person name="Terry A.Y."/>
            <person name="Boore J.L."/>
            <person name="Grigoriev I.V."/>
            <person name="Lindberg D.R."/>
            <person name="Seaver E.C."/>
            <person name="Weisblat D.A."/>
            <person name="Putnam N.H."/>
            <person name="Rokhsar D.S."/>
        </authorList>
    </citation>
    <scope>NUCLEOTIDE SEQUENCE</scope>
    <source>
        <strain evidence="1 3">I ESC-2004</strain>
    </source>
</reference>
<keyword evidence="3" id="KW-1185">Reference proteome</keyword>
<evidence type="ECO:0008006" key="4">
    <source>
        <dbReference type="Google" id="ProtNLM"/>
    </source>
</evidence>
<sequence>TVRRRLEAAGMNARRPLQATKLSNQTRENRVIWAQRRRRLTLQQWERVLFSDESHFCCWVADGRQRIWR</sequence>
<evidence type="ECO:0000313" key="1">
    <source>
        <dbReference type="EMBL" id="ELT91910.1"/>
    </source>
</evidence>
<dbReference type="HOGENOM" id="CLU_2910702_0_0_1"/>
<dbReference type="Proteomes" id="UP000014760">
    <property type="component" value="Unassembled WGS sequence"/>
</dbReference>
<feature type="non-terminal residue" evidence="1">
    <location>
        <position position="1"/>
    </location>
</feature>
<feature type="non-terminal residue" evidence="1">
    <location>
        <position position="69"/>
    </location>
</feature>
<evidence type="ECO:0000313" key="3">
    <source>
        <dbReference type="Proteomes" id="UP000014760"/>
    </source>
</evidence>
<reference evidence="2" key="3">
    <citation type="submission" date="2015-06" db="UniProtKB">
        <authorList>
            <consortium name="EnsemblMetazoa"/>
        </authorList>
    </citation>
    <scope>IDENTIFICATION</scope>
</reference>
<dbReference type="EMBL" id="KB310317">
    <property type="protein sequence ID" value="ELT91910.1"/>
    <property type="molecule type" value="Genomic_DNA"/>
</dbReference>
<gene>
    <name evidence="1" type="ORF">CAPTEDRAFT_26598</name>
</gene>
<reference evidence="3" key="1">
    <citation type="submission" date="2012-12" db="EMBL/GenBank/DDBJ databases">
        <authorList>
            <person name="Hellsten U."/>
            <person name="Grimwood J."/>
            <person name="Chapman J.A."/>
            <person name="Shapiro H."/>
            <person name="Aerts A."/>
            <person name="Otillar R.P."/>
            <person name="Terry A.Y."/>
            <person name="Boore J.L."/>
            <person name="Simakov O."/>
            <person name="Marletaz F."/>
            <person name="Cho S.-J."/>
            <person name="Edsinger-Gonzales E."/>
            <person name="Havlak P."/>
            <person name="Kuo D.-H."/>
            <person name="Larsson T."/>
            <person name="Lv J."/>
            <person name="Arendt D."/>
            <person name="Savage R."/>
            <person name="Osoegawa K."/>
            <person name="de Jong P."/>
            <person name="Lindberg D.R."/>
            <person name="Seaver E.C."/>
            <person name="Weisblat D.A."/>
            <person name="Putnam N.H."/>
            <person name="Grigoriev I.V."/>
            <person name="Rokhsar D.S."/>
        </authorList>
    </citation>
    <scope>NUCLEOTIDE SEQUENCE</scope>
    <source>
        <strain evidence="3">I ESC-2004</strain>
    </source>
</reference>
<proteinExistence type="predicted"/>
<dbReference type="EMBL" id="AMQN01000348">
    <property type="status" value="NOT_ANNOTATED_CDS"/>
    <property type="molecule type" value="Genomic_DNA"/>
</dbReference>
<organism evidence="1">
    <name type="scientific">Capitella teleta</name>
    <name type="common">Polychaete worm</name>
    <dbReference type="NCBI Taxonomy" id="283909"/>
    <lineage>
        <taxon>Eukaryota</taxon>
        <taxon>Metazoa</taxon>
        <taxon>Spiralia</taxon>
        <taxon>Lophotrochozoa</taxon>
        <taxon>Annelida</taxon>
        <taxon>Polychaeta</taxon>
        <taxon>Sedentaria</taxon>
        <taxon>Scolecida</taxon>
        <taxon>Capitellidae</taxon>
        <taxon>Capitella</taxon>
    </lineage>
</organism>